<dbReference type="Proteomes" id="UP001432059">
    <property type="component" value="Chromosome"/>
</dbReference>
<gene>
    <name evidence="2" type="ORF">BPO_1420</name>
</gene>
<sequence length="47" mass="5852">MYYIFFPQMWIILIRMLFCTTLLLKTPPFSMVKFFQNAFYYSSFFSQ</sequence>
<evidence type="ECO:0000256" key="1">
    <source>
        <dbReference type="SAM" id="Phobius"/>
    </source>
</evidence>
<reference evidence="2" key="1">
    <citation type="submission" date="2023-10" db="EMBL/GenBank/DDBJ databases">
        <title>Characterization and whole genome sequencing of a novel strain of Bergeyella porcorum QD2021 isolated from pig.</title>
        <authorList>
            <person name="Liu G."/>
            <person name="Chen C."/>
            <person name="Han X."/>
        </authorList>
    </citation>
    <scope>NUCLEOTIDE SEQUENCE</scope>
    <source>
        <strain evidence="2">QD2021</strain>
    </source>
</reference>
<evidence type="ECO:0008006" key="4">
    <source>
        <dbReference type="Google" id="ProtNLM"/>
    </source>
</evidence>
<organism evidence="2 3">
    <name type="scientific">Bergeyella porcorum</name>
    <dbReference type="NCBI Taxonomy" id="1735111"/>
    <lineage>
        <taxon>Bacteria</taxon>
        <taxon>Pseudomonadati</taxon>
        <taxon>Bacteroidota</taxon>
        <taxon>Flavobacteriia</taxon>
        <taxon>Flavobacteriales</taxon>
        <taxon>Weeksellaceae</taxon>
        <taxon>Bergeyella</taxon>
    </lineage>
</organism>
<dbReference type="EMBL" id="CP136426">
    <property type="protein sequence ID" value="WOC52067.1"/>
    <property type="molecule type" value="Genomic_DNA"/>
</dbReference>
<keyword evidence="3" id="KW-1185">Reference proteome</keyword>
<keyword evidence="1" id="KW-0812">Transmembrane</keyword>
<evidence type="ECO:0000313" key="2">
    <source>
        <dbReference type="EMBL" id="WOC52067.1"/>
    </source>
</evidence>
<dbReference type="AlphaFoldDB" id="A0AAU0F1K9"/>
<evidence type="ECO:0000313" key="3">
    <source>
        <dbReference type="Proteomes" id="UP001432059"/>
    </source>
</evidence>
<protein>
    <recommendedName>
        <fullName evidence="4">ATP synthase F0 subunit 8</fullName>
    </recommendedName>
</protein>
<name>A0AAU0F1K9_9FLAO</name>
<dbReference type="KEGG" id="bpor:BPO_1420"/>
<accession>A0AAU0F1K9</accession>
<proteinExistence type="predicted"/>
<keyword evidence="1" id="KW-0472">Membrane</keyword>
<keyword evidence="1" id="KW-1133">Transmembrane helix</keyword>
<feature type="transmembrane region" description="Helical" evidence="1">
    <location>
        <begin position="6"/>
        <end position="24"/>
    </location>
</feature>